<sequence>MHHDTKKGKYTSEENEQIISTINQGIAEGRNEREILKELATQLNRGYAGIMSHVRKLRSEFPDRFNSSDDSEEKGPRLNSWEESEEDLVIQTVNEFLSQKKSLSAAIAELEKKLSRTQGAIYQRIYTLRRKYPEKFDHLPAQRPRRRRKFQDWHMSRPPIQELDEFTFNGQQPQASLSSETERQFANASDHLLKLNQDIYSNQQTWVQEQPQVTSTTTEEEMLVKAFEDRYGRLIPDMKRKLIQLMRTYGCTRVSIAIFTLNEDKGFPATVVEFLEQRLQTHKFL</sequence>
<reference evidence="3 4" key="1">
    <citation type="submission" date="2016-11" db="EMBL/GenBank/DDBJ databases">
        <authorList>
            <person name="Jaros S."/>
            <person name="Januszkiewicz K."/>
            <person name="Wedrychowicz H."/>
        </authorList>
    </citation>
    <scope>NUCLEOTIDE SEQUENCE [LARGE SCALE GENOMIC DNA]</scope>
    <source>
        <strain evidence="3 4">DSM 44666</strain>
    </source>
</reference>
<dbReference type="RefSeq" id="WP_073153988.1">
    <property type="nucleotide sequence ID" value="NZ_FQVL01000002.1"/>
</dbReference>
<proteinExistence type="predicted"/>
<evidence type="ECO:0000256" key="2">
    <source>
        <dbReference type="SAM" id="MobiDB-lite"/>
    </source>
</evidence>
<feature type="coiled-coil region" evidence="1">
    <location>
        <begin position="93"/>
        <end position="120"/>
    </location>
</feature>
<dbReference type="OrthoDB" id="2987087at2"/>
<feature type="region of interest" description="Disordered" evidence="2">
    <location>
        <begin position="62"/>
        <end position="83"/>
    </location>
</feature>
<evidence type="ECO:0000256" key="1">
    <source>
        <dbReference type="SAM" id="Coils"/>
    </source>
</evidence>
<accession>A0A1M4VLI6</accession>
<name>A0A1M4VLI6_9BACL</name>
<keyword evidence="4" id="KW-1185">Reference proteome</keyword>
<keyword evidence="1" id="KW-0175">Coiled coil</keyword>
<dbReference type="EMBL" id="FQVL01000002">
    <property type="protein sequence ID" value="SHE69690.1"/>
    <property type="molecule type" value="Genomic_DNA"/>
</dbReference>
<dbReference type="Proteomes" id="UP000184476">
    <property type="component" value="Unassembled WGS sequence"/>
</dbReference>
<evidence type="ECO:0000313" key="4">
    <source>
        <dbReference type="Proteomes" id="UP000184476"/>
    </source>
</evidence>
<gene>
    <name evidence="3" type="ORF">SAMN05444392_102415</name>
</gene>
<organism evidence="3 4">
    <name type="scientific">Seinonella peptonophila</name>
    <dbReference type="NCBI Taxonomy" id="112248"/>
    <lineage>
        <taxon>Bacteria</taxon>
        <taxon>Bacillati</taxon>
        <taxon>Bacillota</taxon>
        <taxon>Bacilli</taxon>
        <taxon>Bacillales</taxon>
        <taxon>Thermoactinomycetaceae</taxon>
        <taxon>Seinonella</taxon>
    </lineage>
</organism>
<dbReference type="AlphaFoldDB" id="A0A1M4VLI6"/>
<protein>
    <submittedName>
        <fullName evidence="3">Uncharacterized protein</fullName>
    </submittedName>
</protein>
<evidence type="ECO:0000313" key="3">
    <source>
        <dbReference type="EMBL" id="SHE69690.1"/>
    </source>
</evidence>